<dbReference type="GO" id="GO:0004803">
    <property type="term" value="F:transposase activity"/>
    <property type="evidence" value="ECO:0007669"/>
    <property type="project" value="InterPro"/>
</dbReference>
<evidence type="ECO:0000313" key="2">
    <source>
        <dbReference type="Proteomes" id="UP000316476"/>
    </source>
</evidence>
<dbReference type="InterPro" id="IPR052546">
    <property type="entry name" value="Transposase_8_domain"/>
</dbReference>
<accession>A0A5C6FV29</accession>
<dbReference type="OrthoDB" id="285898at2"/>
<sequence>MLAAGRTVGEVLQSLEVSEATLSRWRSQDGGINSEEARRLKKLEEENRRLKKISGDQALDIQMLKEITQGN</sequence>
<proteinExistence type="predicted"/>
<dbReference type="EMBL" id="SJPZ01000001">
    <property type="protein sequence ID" value="TWU66847.1"/>
    <property type="molecule type" value="Genomic_DNA"/>
</dbReference>
<dbReference type="GO" id="GO:0003677">
    <property type="term" value="F:DNA binding"/>
    <property type="evidence" value="ECO:0007669"/>
    <property type="project" value="InterPro"/>
</dbReference>
<dbReference type="PANTHER" id="PTHR33609">
    <property type="entry name" value="LOW CALCIUM RESPONSE LOCUS PROTEIN S"/>
    <property type="match status" value="1"/>
</dbReference>
<dbReference type="GO" id="GO:0006313">
    <property type="term" value="P:DNA transposition"/>
    <property type="evidence" value="ECO:0007669"/>
    <property type="project" value="InterPro"/>
</dbReference>
<dbReference type="InterPro" id="IPR009057">
    <property type="entry name" value="Homeodomain-like_sf"/>
</dbReference>
<dbReference type="Proteomes" id="UP000316476">
    <property type="component" value="Unassembled WGS sequence"/>
</dbReference>
<dbReference type="PANTHER" id="PTHR33609:SF1">
    <property type="entry name" value="TRANSPOSASE"/>
    <property type="match status" value="1"/>
</dbReference>
<dbReference type="AlphaFoldDB" id="A0A5C6FV29"/>
<gene>
    <name evidence="1" type="ORF">V7x_24180</name>
</gene>
<evidence type="ECO:0000313" key="1">
    <source>
        <dbReference type="EMBL" id="TWU66847.1"/>
    </source>
</evidence>
<protein>
    <submittedName>
        <fullName evidence="1">Transposase</fullName>
    </submittedName>
</protein>
<comment type="caution">
    <text evidence="1">The sequence shown here is derived from an EMBL/GenBank/DDBJ whole genome shotgun (WGS) entry which is preliminary data.</text>
</comment>
<dbReference type="SUPFAM" id="SSF46689">
    <property type="entry name" value="Homeodomain-like"/>
    <property type="match status" value="1"/>
</dbReference>
<dbReference type="InterPro" id="IPR002514">
    <property type="entry name" value="Transposase_8"/>
</dbReference>
<reference evidence="1 2" key="1">
    <citation type="submission" date="2019-02" db="EMBL/GenBank/DDBJ databases">
        <title>Deep-cultivation of Planctomycetes and their phenomic and genomic characterization uncovers novel biology.</title>
        <authorList>
            <person name="Wiegand S."/>
            <person name="Jogler M."/>
            <person name="Boedeker C."/>
            <person name="Pinto D."/>
            <person name="Vollmers J."/>
            <person name="Rivas-Marin E."/>
            <person name="Kohn T."/>
            <person name="Peeters S.H."/>
            <person name="Heuer A."/>
            <person name="Rast P."/>
            <person name="Oberbeckmann S."/>
            <person name="Bunk B."/>
            <person name="Jeske O."/>
            <person name="Meyerdierks A."/>
            <person name="Storesund J.E."/>
            <person name="Kallscheuer N."/>
            <person name="Luecker S."/>
            <person name="Lage O.M."/>
            <person name="Pohl T."/>
            <person name="Merkel B.J."/>
            <person name="Hornburger P."/>
            <person name="Mueller R.-W."/>
            <person name="Bruemmer F."/>
            <person name="Labrenz M."/>
            <person name="Spormann A.M."/>
            <person name="Op Den Camp H."/>
            <person name="Overmann J."/>
            <person name="Amann R."/>
            <person name="Jetten M.S.M."/>
            <person name="Mascher T."/>
            <person name="Medema M.H."/>
            <person name="Devos D.P."/>
            <person name="Kaster A.-K."/>
            <person name="Ovreas L."/>
            <person name="Rohde M."/>
            <person name="Galperin M.Y."/>
            <person name="Jogler C."/>
        </authorList>
    </citation>
    <scope>NUCLEOTIDE SEQUENCE [LARGE SCALE GENOMIC DNA]</scope>
    <source>
        <strain evidence="1 2">V7</strain>
    </source>
</reference>
<name>A0A5C6FV29_9PLAN</name>
<dbReference type="Pfam" id="PF01527">
    <property type="entry name" value="HTH_Tnp_1"/>
    <property type="match status" value="1"/>
</dbReference>
<organism evidence="1 2">
    <name type="scientific">Crateriforma conspicua</name>
    <dbReference type="NCBI Taxonomy" id="2527996"/>
    <lineage>
        <taxon>Bacteria</taxon>
        <taxon>Pseudomonadati</taxon>
        <taxon>Planctomycetota</taxon>
        <taxon>Planctomycetia</taxon>
        <taxon>Planctomycetales</taxon>
        <taxon>Planctomycetaceae</taxon>
        <taxon>Crateriforma</taxon>
    </lineage>
</organism>